<dbReference type="Proteomes" id="UP000229641">
    <property type="component" value="Unassembled WGS sequence"/>
</dbReference>
<evidence type="ECO:0000313" key="5">
    <source>
        <dbReference type="Proteomes" id="UP000229641"/>
    </source>
</evidence>
<evidence type="ECO:0000256" key="1">
    <source>
        <dbReference type="ARBA" id="ARBA00022729"/>
    </source>
</evidence>
<dbReference type="SUPFAM" id="SSF89392">
    <property type="entry name" value="Prokaryotic lipoproteins and lipoprotein localization factors"/>
    <property type="match status" value="1"/>
</dbReference>
<reference evidence="4 5" key="1">
    <citation type="submission" date="2017-09" db="EMBL/GenBank/DDBJ databases">
        <title>Depth-based differentiation of microbial function through sediment-hosted aquifers and enrichment of novel symbionts in the deep terrestrial subsurface.</title>
        <authorList>
            <person name="Probst A.J."/>
            <person name="Ladd B."/>
            <person name="Jarett J.K."/>
            <person name="Geller-Mcgrath D.E."/>
            <person name="Sieber C.M."/>
            <person name="Emerson J.B."/>
            <person name="Anantharaman K."/>
            <person name="Thomas B.C."/>
            <person name="Malmstrom R."/>
            <person name="Stieglmeier M."/>
            <person name="Klingl A."/>
            <person name="Woyke T."/>
            <person name="Ryan C.M."/>
            <person name="Banfield J.F."/>
        </authorList>
    </citation>
    <scope>NUCLEOTIDE SEQUENCE [LARGE SCALE GENOMIC DNA]</scope>
    <source>
        <strain evidence="4">CG11_big_fil_rev_8_21_14_0_20_42_13</strain>
    </source>
</reference>
<keyword evidence="1 2" id="KW-0732">Signal</keyword>
<gene>
    <name evidence="4" type="ORF">COV72_02815</name>
</gene>
<feature type="signal peptide" evidence="2">
    <location>
        <begin position="1"/>
        <end position="20"/>
    </location>
</feature>
<dbReference type="InterPro" id="IPR033399">
    <property type="entry name" value="TP_0789-like"/>
</dbReference>
<proteinExistence type="predicted"/>
<protein>
    <submittedName>
        <fullName evidence="4">Outer membrane lipoprotein-sorting protein</fullName>
    </submittedName>
</protein>
<dbReference type="Pfam" id="PF17131">
    <property type="entry name" value="LolA_like"/>
    <property type="match status" value="1"/>
</dbReference>
<dbReference type="PANTHER" id="PTHR37507">
    <property type="entry name" value="SPORULATION PROTEIN YDCC"/>
    <property type="match status" value="1"/>
</dbReference>
<name>A0A2H0M0L2_9BACT</name>
<dbReference type="AlphaFoldDB" id="A0A2H0M0L2"/>
<keyword evidence="4" id="KW-0449">Lipoprotein</keyword>
<evidence type="ECO:0000259" key="3">
    <source>
        <dbReference type="Pfam" id="PF17131"/>
    </source>
</evidence>
<dbReference type="PANTHER" id="PTHR37507:SF2">
    <property type="entry name" value="SPORULATION PROTEIN YDCC"/>
    <property type="match status" value="1"/>
</dbReference>
<accession>A0A2H0M0L2</accession>
<feature type="chain" id="PRO_5013587591" evidence="2">
    <location>
        <begin position="21"/>
        <end position="253"/>
    </location>
</feature>
<evidence type="ECO:0000313" key="4">
    <source>
        <dbReference type="EMBL" id="PIQ89454.1"/>
    </source>
</evidence>
<feature type="domain" description="Uncharacterized protein TP-0789" evidence="3">
    <location>
        <begin position="69"/>
        <end position="251"/>
    </location>
</feature>
<dbReference type="Gene3D" id="2.50.20.10">
    <property type="entry name" value="Lipoprotein localisation LolA/LolB/LppX"/>
    <property type="match status" value="1"/>
</dbReference>
<organism evidence="4 5">
    <name type="scientific">Candidatus Ghiorseimicrobium undicola</name>
    <dbReference type="NCBI Taxonomy" id="1974746"/>
    <lineage>
        <taxon>Bacteria</taxon>
        <taxon>Pseudomonadati</taxon>
        <taxon>Candidatus Omnitrophota</taxon>
        <taxon>Candidatus Ghiorseimicrobium</taxon>
    </lineage>
</organism>
<dbReference type="InterPro" id="IPR052944">
    <property type="entry name" value="Sporulation_related"/>
</dbReference>
<dbReference type="EMBL" id="PCWA01000037">
    <property type="protein sequence ID" value="PIQ89454.1"/>
    <property type="molecule type" value="Genomic_DNA"/>
</dbReference>
<comment type="caution">
    <text evidence="4">The sequence shown here is derived from an EMBL/GenBank/DDBJ whole genome shotgun (WGS) entry which is preliminary data.</text>
</comment>
<evidence type="ECO:0000256" key="2">
    <source>
        <dbReference type="SAM" id="SignalP"/>
    </source>
</evidence>
<sequence>MKIKLLILIPLLSFASFSLLYSDNPLSARDIVKCSDDFMRGDTNQGIYSMRITTPDWQRALKLKVYSLGRDKIFIRILSPAKEAGIGTLRIENEMWNYLPSVERIIKIPPSMMLQPWMGSDFANDDLVKESSIVNDYNHTIAGEEKIDGNLCYKIQLIPKEGASVIWGKIMLWIRKNDFLPLKEDYYSERGKLIKVLEYSDIGVVSDRVIPKTWKMSSLIKPGHSTTIKLVDVEYNNPIDEDIFTLQNLKKAY</sequence>
<dbReference type="CDD" id="cd16329">
    <property type="entry name" value="LolA_like"/>
    <property type="match status" value="1"/>
</dbReference>
<dbReference type="InterPro" id="IPR029046">
    <property type="entry name" value="LolA/LolB/LppX"/>
</dbReference>